<sequence length="540" mass="60589">MITVSDVSLHFSDRKLFDDVNIKFTPGNCYGLIGANGAGKSTFLKVLSGELQPSTGNVSLGPDERMAVLKQNHFDFEEVTVIETVIMGHKRLYDVMKEKDAIYMKEDFSDEDGIKAAELEGEFAELNGWEAEPEAAVLLQGLNIPDELHHLQMKELTAGQKVKVLLAQALFGKPDVLLLDEPTNGLDIQSINWLEEFLINFENTVIVVSHDRHFLNKVCTHMADLDFGKIQLYVGNYDFWLESSQLATKLQSQQNAKKEEQIKELQDFIARFSANASKSKQATSRKKMLEKITLDDIKPSSRRYPFVGFKPEREIGNDLLQVDNVSVTIDGKKILDNISFTLNKDDKVAFVANNDIVTTTLFKVIMGEITPDTGSVRWGVTTTQSYLPKDSSSEFASNLTILDWLRQYASKEEDDNTFLRSFLGRMLFSGDEVLKPVNVLSGGEKVRCMLSKLMLSKSNVLVLDDPTNHLDLESITALNDGLMAFTGSLLFASHDHQFIQTLANRIIAISDKGVVDRAETTYDEFLENPDVKNRMAEIFA</sequence>
<evidence type="ECO:0000313" key="6">
    <source>
        <dbReference type="Proteomes" id="UP000014127"/>
    </source>
</evidence>
<accession>S1NBY3</accession>
<dbReference type="HOGENOM" id="CLU_000604_36_0_9"/>
<dbReference type="InterPro" id="IPR032781">
    <property type="entry name" value="ABC_tran_Xtn"/>
</dbReference>
<dbReference type="Pfam" id="PF00005">
    <property type="entry name" value="ABC_tran"/>
    <property type="match status" value="2"/>
</dbReference>
<evidence type="ECO:0000259" key="4">
    <source>
        <dbReference type="PROSITE" id="PS50893"/>
    </source>
</evidence>
<organism evidence="5 6">
    <name type="scientific">Enterococcus dispar ATCC 51266</name>
    <dbReference type="NCBI Taxonomy" id="1139219"/>
    <lineage>
        <taxon>Bacteria</taxon>
        <taxon>Bacillati</taxon>
        <taxon>Bacillota</taxon>
        <taxon>Bacilli</taxon>
        <taxon>Lactobacillales</taxon>
        <taxon>Enterococcaceae</taxon>
        <taxon>Enterococcus</taxon>
    </lineage>
</organism>
<dbReference type="FunFam" id="3.40.50.300:FF:000011">
    <property type="entry name" value="Putative ABC transporter ATP-binding component"/>
    <property type="match status" value="1"/>
</dbReference>
<keyword evidence="3 5" id="KW-0067">ATP-binding</keyword>
<comment type="caution">
    <text evidence="5">The sequence shown here is derived from an EMBL/GenBank/DDBJ whole genome shotgun (WGS) entry which is preliminary data.</text>
</comment>
<keyword evidence="2" id="KW-0547">Nucleotide-binding</keyword>
<dbReference type="CDD" id="cd03221">
    <property type="entry name" value="ABCF_EF-3"/>
    <property type="match status" value="2"/>
</dbReference>
<dbReference type="InterPro" id="IPR003593">
    <property type="entry name" value="AAA+_ATPase"/>
</dbReference>
<dbReference type="PROSITE" id="PS50893">
    <property type="entry name" value="ABC_TRANSPORTER_2"/>
    <property type="match status" value="2"/>
</dbReference>
<dbReference type="PANTHER" id="PTHR42855:SF2">
    <property type="entry name" value="DRUG RESISTANCE ABC TRANSPORTER,ATP-BINDING PROTEIN"/>
    <property type="match status" value="1"/>
</dbReference>
<dbReference type="GO" id="GO:0016887">
    <property type="term" value="F:ATP hydrolysis activity"/>
    <property type="evidence" value="ECO:0007669"/>
    <property type="project" value="InterPro"/>
</dbReference>
<keyword evidence="6" id="KW-1185">Reference proteome</keyword>
<dbReference type="InterPro" id="IPR027417">
    <property type="entry name" value="P-loop_NTPase"/>
</dbReference>
<gene>
    <name evidence="5" type="ORF">OMK_02042</name>
</gene>
<feature type="domain" description="ABC transporter" evidence="4">
    <location>
        <begin position="2"/>
        <end position="252"/>
    </location>
</feature>
<dbReference type="EMBL" id="AHYR01000009">
    <property type="protein sequence ID" value="EOT40190.1"/>
    <property type="molecule type" value="Genomic_DNA"/>
</dbReference>
<dbReference type="InterPro" id="IPR051309">
    <property type="entry name" value="ABCF_ATPase"/>
</dbReference>
<dbReference type="SMART" id="SM00382">
    <property type="entry name" value="AAA"/>
    <property type="match status" value="2"/>
</dbReference>
<dbReference type="OrthoDB" id="9760950at2"/>
<dbReference type="InterPro" id="IPR003439">
    <property type="entry name" value="ABC_transporter-like_ATP-bd"/>
</dbReference>
<reference evidence="5 6" key="1">
    <citation type="submission" date="2013-03" db="EMBL/GenBank/DDBJ databases">
        <title>The Genome Sequence of Enterococcus dispar ATCC_51266 (Illumina only assembly).</title>
        <authorList>
            <consortium name="The Broad Institute Genomics Platform"/>
            <consortium name="The Broad Institute Genome Sequencing Center for Infectious Disease"/>
            <person name="Earl A."/>
            <person name="Russ C."/>
            <person name="Gilmore M."/>
            <person name="Surin D."/>
            <person name="Walker B."/>
            <person name="Young S."/>
            <person name="Zeng Q."/>
            <person name="Gargeya S."/>
            <person name="Fitzgerald M."/>
            <person name="Haas B."/>
            <person name="Abouelleil A."/>
            <person name="Allen A.W."/>
            <person name="Alvarado L."/>
            <person name="Arachchi H.M."/>
            <person name="Berlin A.M."/>
            <person name="Chapman S.B."/>
            <person name="Gainer-Dewar J."/>
            <person name="Goldberg J."/>
            <person name="Griggs A."/>
            <person name="Gujja S."/>
            <person name="Hansen M."/>
            <person name="Howarth C."/>
            <person name="Imamovic A."/>
            <person name="Ireland A."/>
            <person name="Larimer J."/>
            <person name="McCowan C."/>
            <person name="Murphy C."/>
            <person name="Pearson M."/>
            <person name="Poon T.W."/>
            <person name="Priest M."/>
            <person name="Roberts A."/>
            <person name="Saif S."/>
            <person name="Shea T."/>
            <person name="Sisk P."/>
            <person name="Sykes S."/>
            <person name="Wortman J."/>
            <person name="Nusbaum C."/>
            <person name="Birren B."/>
        </authorList>
    </citation>
    <scope>NUCLEOTIDE SEQUENCE [LARGE SCALE GENOMIC DNA]</scope>
    <source>
        <strain evidence="5 6">ATCC 51266</strain>
    </source>
</reference>
<dbReference type="eggNOG" id="COG0488">
    <property type="taxonomic scope" value="Bacteria"/>
</dbReference>
<dbReference type="SUPFAM" id="SSF52540">
    <property type="entry name" value="P-loop containing nucleoside triphosphate hydrolases"/>
    <property type="match status" value="2"/>
</dbReference>
<evidence type="ECO:0000313" key="5">
    <source>
        <dbReference type="EMBL" id="EOT40190.1"/>
    </source>
</evidence>
<dbReference type="AlphaFoldDB" id="S1NBY3"/>
<name>S1NBY3_9ENTE</name>
<evidence type="ECO:0000256" key="1">
    <source>
        <dbReference type="ARBA" id="ARBA00022737"/>
    </source>
</evidence>
<protein>
    <submittedName>
        <fullName evidence="5">ABC transporter ATP-binding protein</fullName>
    </submittedName>
</protein>
<dbReference type="RefSeq" id="WP_016173181.1">
    <property type="nucleotide sequence ID" value="NZ_ASWK01000001.1"/>
</dbReference>
<feature type="domain" description="ABC transporter" evidence="4">
    <location>
        <begin position="320"/>
        <end position="538"/>
    </location>
</feature>
<dbReference type="STRING" id="44009.RV01_GL001456"/>
<dbReference type="PANTHER" id="PTHR42855">
    <property type="entry name" value="ABC TRANSPORTER ATP-BINDING SUBUNIT"/>
    <property type="match status" value="1"/>
</dbReference>
<dbReference type="Gene3D" id="3.40.50.300">
    <property type="entry name" value="P-loop containing nucleotide triphosphate hydrolases"/>
    <property type="match status" value="2"/>
</dbReference>
<keyword evidence="1" id="KW-0677">Repeat</keyword>
<proteinExistence type="predicted"/>
<dbReference type="PATRIC" id="fig|1139219.3.peg.1984"/>
<dbReference type="Pfam" id="PF12848">
    <property type="entry name" value="ABC_tran_Xtn"/>
    <property type="match status" value="1"/>
</dbReference>
<evidence type="ECO:0000256" key="2">
    <source>
        <dbReference type="ARBA" id="ARBA00022741"/>
    </source>
</evidence>
<dbReference type="Proteomes" id="UP000014127">
    <property type="component" value="Unassembled WGS sequence"/>
</dbReference>
<dbReference type="GO" id="GO:0005524">
    <property type="term" value="F:ATP binding"/>
    <property type="evidence" value="ECO:0007669"/>
    <property type="project" value="UniProtKB-KW"/>
</dbReference>
<dbReference type="FunFam" id="3.40.50.300:FF:000070">
    <property type="entry name" value="Putative ABC transporter ATP-binding component"/>
    <property type="match status" value="1"/>
</dbReference>
<evidence type="ECO:0000256" key="3">
    <source>
        <dbReference type="ARBA" id="ARBA00022840"/>
    </source>
</evidence>